<evidence type="ECO:0000256" key="5">
    <source>
        <dbReference type="ARBA" id="ARBA00022723"/>
    </source>
</evidence>
<name>A0AAW1PV90_9CHLO</name>
<evidence type="ECO:0000313" key="11">
    <source>
        <dbReference type="Proteomes" id="UP001438707"/>
    </source>
</evidence>
<dbReference type="Proteomes" id="UP001438707">
    <property type="component" value="Unassembled WGS sequence"/>
</dbReference>
<comment type="pathway">
    <text evidence="3">Isoprenoid biosynthesis; isopentenyl diphosphate biosynthesis via DXP pathway; isopentenyl diphosphate from 1-deoxy-D-xylulose 5-phosphate: step 4/6.</text>
</comment>
<dbReference type="FunFam" id="3.30.1330.50:FF:000003">
    <property type="entry name" value="2-C-methyl-D-erythritol 2,4-cyclodiphosphate synthase"/>
    <property type="match status" value="1"/>
</dbReference>
<dbReference type="PANTHER" id="PTHR43181">
    <property type="entry name" value="2-C-METHYL-D-ERYTHRITOL 2,4-CYCLODIPHOSPHATE SYNTHASE, CHLOROPLASTIC"/>
    <property type="match status" value="1"/>
</dbReference>
<evidence type="ECO:0000256" key="2">
    <source>
        <dbReference type="ARBA" id="ARBA00001968"/>
    </source>
</evidence>
<dbReference type="InterPro" id="IPR003526">
    <property type="entry name" value="MECDP_synthase"/>
</dbReference>
<proteinExistence type="inferred from homology"/>
<comment type="cofactor">
    <cofactor evidence="2">
        <name>a divalent metal cation</name>
        <dbReference type="ChEBI" id="CHEBI:60240"/>
    </cofactor>
</comment>
<evidence type="ECO:0000256" key="7">
    <source>
        <dbReference type="ARBA" id="ARBA00023239"/>
    </source>
</evidence>
<dbReference type="EMBL" id="JALJOS010000064">
    <property type="protein sequence ID" value="KAK9817601.1"/>
    <property type="molecule type" value="Genomic_DNA"/>
</dbReference>
<comment type="similarity">
    <text evidence="8">Belongs to the IspF family.</text>
</comment>
<dbReference type="InterPro" id="IPR036571">
    <property type="entry name" value="MECDP_synthase_sf"/>
</dbReference>
<dbReference type="Pfam" id="PF02542">
    <property type="entry name" value="YgbB"/>
    <property type="match status" value="1"/>
</dbReference>
<dbReference type="PANTHER" id="PTHR43181:SF1">
    <property type="entry name" value="2-C-METHYL-D-ERYTHRITOL 2,4-CYCLODIPHOSPHATE SYNTHASE, CHLOROPLASTIC"/>
    <property type="match status" value="1"/>
</dbReference>
<comment type="caution">
    <text evidence="10">The sequence shown here is derived from an EMBL/GenBank/DDBJ whole genome shotgun (WGS) entry which is preliminary data.</text>
</comment>
<evidence type="ECO:0000256" key="3">
    <source>
        <dbReference type="ARBA" id="ARBA00004709"/>
    </source>
</evidence>
<keyword evidence="7 8" id="KW-0456">Lyase</keyword>
<evidence type="ECO:0000256" key="4">
    <source>
        <dbReference type="ARBA" id="ARBA00012579"/>
    </source>
</evidence>
<dbReference type="Gene3D" id="3.30.1330.50">
    <property type="entry name" value="2-C-methyl-D-erythritol 2,4-cyclodiphosphate synthase"/>
    <property type="match status" value="1"/>
</dbReference>
<dbReference type="CDD" id="cd00554">
    <property type="entry name" value="MECDP_synthase"/>
    <property type="match status" value="1"/>
</dbReference>
<dbReference type="SUPFAM" id="SSF69765">
    <property type="entry name" value="IpsF-like"/>
    <property type="match status" value="1"/>
</dbReference>
<dbReference type="InterPro" id="IPR020555">
    <property type="entry name" value="MECDP_synthase_CS"/>
</dbReference>
<keyword evidence="11" id="KW-1185">Reference proteome</keyword>
<sequence>MAAVANISSVVKATISVRRSHTKPNAALQVGNKASQRSSAAQRSRCMATAAGVPMSEAASPTLEWPPASNDPPVLPFRVGLGFDLHRLEEGDYKLIIGGVEIPHSRGCVAHSDGDVLLHTVTDAILGALCMPDIGQQFPDTDPKWKGAASDVFVRESVRLMEDRGYQLGNLDATIIAQKPKLSPFKEQIRNNLANLLGAHPSVINLKAKTHEGVDSLGENRSIACHAVVMLMRDPARPNTVFANGHSTAASA</sequence>
<comment type="catalytic activity">
    <reaction evidence="1 8">
        <text>4-CDP-2-C-methyl-D-erythritol 2-phosphate = 2-C-methyl-D-erythritol 2,4-cyclic diphosphate + CMP</text>
        <dbReference type="Rhea" id="RHEA:23864"/>
        <dbReference type="ChEBI" id="CHEBI:57919"/>
        <dbReference type="ChEBI" id="CHEBI:58483"/>
        <dbReference type="ChEBI" id="CHEBI:60377"/>
        <dbReference type="EC" id="4.6.1.12"/>
    </reaction>
</comment>
<protein>
    <recommendedName>
        <fullName evidence="4 8">2-C-methyl-D-erythritol 2,4-cyclodiphosphate synthase</fullName>
        <ecNumber evidence="4 8">4.6.1.12</ecNumber>
    </recommendedName>
</protein>
<organism evidence="10 11">
    <name type="scientific">Apatococcus lobatus</name>
    <dbReference type="NCBI Taxonomy" id="904363"/>
    <lineage>
        <taxon>Eukaryota</taxon>
        <taxon>Viridiplantae</taxon>
        <taxon>Chlorophyta</taxon>
        <taxon>core chlorophytes</taxon>
        <taxon>Trebouxiophyceae</taxon>
        <taxon>Chlorellales</taxon>
        <taxon>Chlorellaceae</taxon>
        <taxon>Apatococcus</taxon>
    </lineage>
</organism>
<evidence type="ECO:0000256" key="8">
    <source>
        <dbReference type="RuleBase" id="RU004395"/>
    </source>
</evidence>
<feature type="domain" description="2-C-methyl-D-erythritol 2,4-cyclodiphosphate synthase" evidence="9">
    <location>
        <begin position="77"/>
        <end position="231"/>
    </location>
</feature>
<gene>
    <name evidence="10" type="ORF">WJX74_010422</name>
</gene>
<dbReference type="AlphaFoldDB" id="A0AAW1PV90"/>
<dbReference type="GO" id="GO:0008685">
    <property type="term" value="F:2-C-methyl-D-erythritol 2,4-cyclodiphosphate synthase activity"/>
    <property type="evidence" value="ECO:0007669"/>
    <property type="project" value="UniProtKB-EC"/>
</dbReference>
<keyword evidence="5" id="KW-0479">Metal-binding</keyword>
<evidence type="ECO:0000259" key="9">
    <source>
        <dbReference type="Pfam" id="PF02542"/>
    </source>
</evidence>
<dbReference type="GO" id="GO:0016114">
    <property type="term" value="P:terpenoid biosynthetic process"/>
    <property type="evidence" value="ECO:0007669"/>
    <property type="project" value="InterPro"/>
</dbReference>
<dbReference type="HAMAP" id="MF_00107">
    <property type="entry name" value="IspF"/>
    <property type="match status" value="1"/>
</dbReference>
<accession>A0AAW1PV90</accession>
<dbReference type="EC" id="4.6.1.12" evidence="4 8"/>
<evidence type="ECO:0000256" key="1">
    <source>
        <dbReference type="ARBA" id="ARBA00000200"/>
    </source>
</evidence>
<evidence type="ECO:0000256" key="6">
    <source>
        <dbReference type="ARBA" id="ARBA00023229"/>
    </source>
</evidence>
<reference evidence="10 11" key="1">
    <citation type="journal article" date="2024" name="Nat. Commun.">
        <title>Phylogenomics reveals the evolutionary origins of lichenization in chlorophyte algae.</title>
        <authorList>
            <person name="Puginier C."/>
            <person name="Libourel C."/>
            <person name="Otte J."/>
            <person name="Skaloud P."/>
            <person name="Haon M."/>
            <person name="Grisel S."/>
            <person name="Petersen M."/>
            <person name="Berrin J.G."/>
            <person name="Delaux P.M."/>
            <person name="Dal Grande F."/>
            <person name="Keller J."/>
        </authorList>
    </citation>
    <scope>NUCLEOTIDE SEQUENCE [LARGE SCALE GENOMIC DNA]</scope>
    <source>
        <strain evidence="10 11">SAG 2145</strain>
    </source>
</reference>
<evidence type="ECO:0000313" key="10">
    <source>
        <dbReference type="EMBL" id="KAK9817601.1"/>
    </source>
</evidence>
<dbReference type="PROSITE" id="PS01350">
    <property type="entry name" value="ISPF"/>
    <property type="match status" value="1"/>
</dbReference>
<dbReference type="GO" id="GO:0046872">
    <property type="term" value="F:metal ion binding"/>
    <property type="evidence" value="ECO:0007669"/>
    <property type="project" value="UniProtKB-KW"/>
</dbReference>
<keyword evidence="6 8" id="KW-0414">Isoprene biosynthesis</keyword>
<dbReference type="NCBIfam" id="TIGR00151">
    <property type="entry name" value="ispF"/>
    <property type="match status" value="1"/>
</dbReference>